<dbReference type="GO" id="GO:0032183">
    <property type="term" value="F:SUMO binding"/>
    <property type="evidence" value="ECO:0007669"/>
    <property type="project" value="TreeGrafter"/>
</dbReference>
<dbReference type="Proteomes" id="UP001215280">
    <property type="component" value="Unassembled WGS sequence"/>
</dbReference>
<keyword evidence="1" id="KW-0479">Metal-binding</keyword>
<dbReference type="GO" id="GO:0006511">
    <property type="term" value="P:ubiquitin-dependent protein catabolic process"/>
    <property type="evidence" value="ECO:0007669"/>
    <property type="project" value="TreeGrafter"/>
</dbReference>
<evidence type="ECO:0000313" key="7">
    <source>
        <dbReference type="Proteomes" id="UP001215280"/>
    </source>
</evidence>
<evidence type="ECO:0000313" key="6">
    <source>
        <dbReference type="EMBL" id="KAJ7741466.1"/>
    </source>
</evidence>
<dbReference type="InterPro" id="IPR001841">
    <property type="entry name" value="Znf_RING"/>
</dbReference>
<feature type="domain" description="RING-type" evidence="5">
    <location>
        <begin position="264"/>
        <end position="302"/>
    </location>
</feature>
<dbReference type="GO" id="GO:0008270">
    <property type="term" value="F:zinc ion binding"/>
    <property type="evidence" value="ECO:0007669"/>
    <property type="project" value="UniProtKB-KW"/>
</dbReference>
<dbReference type="Gene3D" id="3.30.40.10">
    <property type="entry name" value="Zinc/RING finger domain, C3HC4 (zinc finger)"/>
    <property type="match status" value="1"/>
</dbReference>
<gene>
    <name evidence="6" type="ORF">DFH07DRAFT_965021</name>
</gene>
<dbReference type="GO" id="GO:0140082">
    <property type="term" value="F:SUMO-ubiquitin ligase activity"/>
    <property type="evidence" value="ECO:0007669"/>
    <property type="project" value="TreeGrafter"/>
</dbReference>
<dbReference type="InterPro" id="IPR017907">
    <property type="entry name" value="Znf_RING_CS"/>
</dbReference>
<dbReference type="PROSITE" id="PS50089">
    <property type="entry name" value="ZF_RING_2"/>
    <property type="match status" value="1"/>
</dbReference>
<dbReference type="InterPro" id="IPR013083">
    <property type="entry name" value="Znf_RING/FYVE/PHD"/>
</dbReference>
<evidence type="ECO:0000256" key="1">
    <source>
        <dbReference type="ARBA" id="ARBA00022723"/>
    </source>
</evidence>
<reference evidence="6" key="1">
    <citation type="submission" date="2023-03" db="EMBL/GenBank/DDBJ databases">
        <title>Massive genome expansion in bonnet fungi (Mycena s.s.) driven by repeated elements and novel gene families across ecological guilds.</title>
        <authorList>
            <consortium name="Lawrence Berkeley National Laboratory"/>
            <person name="Harder C.B."/>
            <person name="Miyauchi S."/>
            <person name="Viragh M."/>
            <person name="Kuo A."/>
            <person name="Thoen E."/>
            <person name="Andreopoulos B."/>
            <person name="Lu D."/>
            <person name="Skrede I."/>
            <person name="Drula E."/>
            <person name="Henrissat B."/>
            <person name="Morin E."/>
            <person name="Kohler A."/>
            <person name="Barry K."/>
            <person name="LaButti K."/>
            <person name="Morin E."/>
            <person name="Salamov A."/>
            <person name="Lipzen A."/>
            <person name="Mereny Z."/>
            <person name="Hegedus B."/>
            <person name="Baldrian P."/>
            <person name="Stursova M."/>
            <person name="Weitz H."/>
            <person name="Taylor A."/>
            <person name="Grigoriev I.V."/>
            <person name="Nagy L.G."/>
            <person name="Martin F."/>
            <person name="Kauserud H."/>
        </authorList>
    </citation>
    <scope>NUCLEOTIDE SEQUENCE</scope>
    <source>
        <strain evidence="6">CBHHK188m</strain>
    </source>
</reference>
<dbReference type="AlphaFoldDB" id="A0AAD7IEU1"/>
<dbReference type="PANTHER" id="PTHR47094:SF1">
    <property type="entry name" value="RING-TYPE E3 UBIQUITIN TRANSFERASE"/>
    <property type="match status" value="1"/>
</dbReference>
<dbReference type="SUPFAM" id="SSF57850">
    <property type="entry name" value="RING/U-box"/>
    <property type="match status" value="1"/>
</dbReference>
<name>A0AAD7IEU1_9AGAR</name>
<organism evidence="6 7">
    <name type="scientific">Mycena maculata</name>
    <dbReference type="NCBI Taxonomy" id="230809"/>
    <lineage>
        <taxon>Eukaryota</taxon>
        <taxon>Fungi</taxon>
        <taxon>Dikarya</taxon>
        <taxon>Basidiomycota</taxon>
        <taxon>Agaricomycotina</taxon>
        <taxon>Agaricomycetes</taxon>
        <taxon>Agaricomycetidae</taxon>
        <taxon>Agaricales</taxon>
        <taxon>Marasmiineae</taxon>
        <taxon>Mycenaceae</taxon>
        <taxon>Mycena</taxon>
    </lineage>
</organism>
<dbReference type="GO" id="GO:0033768">
    <property type="term" value="C:SUMO-targeted ubiquitin ligase complex"/>
    <property type="evidence" value="ECO:0007669"/>
    <property type="project" value="TreeGrafter"/>
</dbReference>
<comment type="caution">
    <text evidence="6">The sequence shown here is derived from an EMBL/GenBank/DDBJ whole genome shotgun (WGS) entry which is preliminary data.</text>
</comment>
<dbReference type="InterPro" id="IPR049627">
    <property type="entry name" value="SLX8"/>
</dbReference>
<evidence type="ECO:0000256" key="4">
    <source>
        <dbReference type="PROSITE-ProRule" id="PRU00175"/>
    </source>
</evidence>
<sequence length="354" mass="40126">MSAEKSLAAVMDPDEEIPELVTFEADPTAAAPKTQITLYKQVDASVRYNMFIAMHHLVVFYDQRFRFMHRTVDLQHGEHWRVPSLHHHAHQDVCQHRIGVGGDNLLRHTLTRLTRENPRVGGGSARGPPSSILQLGQLASDAEDDAAARDMFAGRGRGPNDLAARLEAVHGRIRAMQTVSPEAHNRLQRALSLTPVQMVAERRQRARGDRKNTVSPLYRRLARKERAYPGGARELREEPLTRENLWVDGTRPNVQVPRAAHHKCEICKMTKSHPVSSECGHSFCYVCIRVSLETDWKCPVCSVHMLRAPFQHEAEEAFLKAEYPDWQDNSTVEYKWDGLCFPKLVSIIPVEDSP</sequence>
<proteinExistence type="predicted"/>
<evidence type="ECO:0000256" key="2">
    <source>
        <dbReference type="ARBA" id="ARBA00022771"/>
    </source>
</evidence>
<keyword evidence="7" id="KW-1185">Reference proteome</keyword>
<dbReference type="PROSITE" id="PS00518">
    <property type="entry name" value="ZF_RING_1"/>
    <property type="match status" value="1"/>
</dbReference>
<evidence type="ECO:0000256" key="3">
    <source>
        <dbReference type="ARBA" id="ARBA00022833"/>
    </source>
</evidence>
<protein>
    <recommendedName>
        <fullName evidence="5">RING-type domain-containing protein</fullName>
    </recommendedName>
</protein>
<keyword evidence="2 4" id="KW-0863">Zinc-finger</keyword>
<dbReference type="PANTHER" id="PTHR47094">
    <property type="entry name" value="ELFLESS, ISOFORM B"/>
    <property type="match status" value="1"/>
</dbReference>
<dbReference type="Pfam" id="PF13923">
    <property type="entry name" value="zf-C3HC4_2"/>
    <property type="match status" value="1"/>
</dbReference>
<dbReference type="EMBL" id="JARJLG010000123">
    <property type="protein sequence ID" value="KAJ7741466.1"/>
    <property type="molecule type" value="Genomic_DNA"/>
</dbReference>
<accession>A0AAD7IEU1</accession>
<keyword evidence="3" id="KW-0862">Zinc</keyword>
<dbReference type="SMART" id="SM00184">
    <property type="entry name" value="RING"/>
    <property type="match status" value="1"/>
</dbReference>
<evidence type="ECO:0000259" key="5">
    <source>
        <dbReference type="PROSITE" id="PS50089"/>
    </source>
</evidence>
<dbReference type="GO" id="GO:0061630">
    <property type="term" value="F:ubiquitin protein ligase activity"/>
    <property type="evidence" value="ECO:0007669"/>
    <property type="project" value="InterPro"/>
</dbReference>